<proteinExistence type="predicted"/>
<evidence type="ECO:0000313" key="3">
    <source>
        <dbReference type="EMBL" id="KRM99893.1"/>
    </source>
</evidence>
<organism evidence="3 4">
    <name type="scientific">Loigolactobacillus rennini DSM 20253</name>
    <dbReference type="NCBI Taxonomy" id="1423796"/>
    <lineage>
        <taxon>Bacteria</taxon>
        <taxon>Bacillati</taxon>
        <taxon>Bacillota</taxon>
        <taxon>Bacilli</taxon>
        <taxon>Lactobacillales</taxon>
        <taxon>Lactobacillaceae</taxon>
        <taxon>Loigolactobacillus</taxon>
    </lineage>
</organism>
<keyword evidence="4" id="KW-1185">Reference proteome</keyword>
<dbReference type="AlphaFoldDB" id="A0A0R2D8G5"/>
<dbReference type="PANTHER" id="PTHR38435:SF2">
    <property type="entry name" value="DUF871 DOMAIN-CONTAINING PROTEIN"/>
    <property type="match status" value="1"/>
</dbReference>
<dbReference type="PATRIC" id="fig|1423796.3.peg.1753"/>
<dbReference type="Gene3D" id="3.20.20.70">
    <property type="entry name" value="Aldolase class I"/>
    <property type="match status" value="1"/>
</dbReference>
<dbReference type="InterPro" id="IPR043797">
    <property type="entry name" value="MupG_N"/>
</dbReference>
<dbReference type="STRING" id="1423796.FC24_GL001725"/>
<dbReference type="RefSeq" id="WP_057872962.1">
    <property type="nucleotide sequence ID" value="NZ_AYYI01000005.1"/>
</dbReference>
<evidence type="ECO:0008006" key="5">
    <source>
        <dbReference type="Google" id="ProtNLM"/>
    </source>
</evidence>
<gene>
    <name evidence="3" type="ORF">FC24_GL001725</name>
</gene>
<reference evidence="3 4" key="1">
    <citation type="journal article" date="2015" name="Genome Announc.">
        <title>Expanding the biotechnology potential of lactobacilli through comparative genomics of 213 strains and associated genera.</title>
        <authorList>
            <person name="Sun Z."/>
            <person name="Harris H.M."/>
            <person name="McCann A."/>
            <person name="Guo C."/>
            <person name="Argimon S."/>
            <person name="Zhang W."/>
            <person name="Yang X."/>
            <person name="Jeffery I.B."/>
            <person name="Cooney J.C."/>
            <person name="Kagawa T.F."/>
            <person name="Liu W."/>
            <person name="Song Y."/>
            <person name="Salvetti E."/>
            <person name="Wrobel A."/>
            <person name="Rasinkangas P."/>
            <person name="Parkhill J."/>
            <person name="Rea M.C."/>
            <person name="O'Sullivan O."/>
            <person name="Ritari J."/>
            <person name="Douillard F.P."/>
            <person name="Paul Ross R."/>
            <person name="Yang R."/>
            <person name="Briner A.E."/>
            <person name="Felis G.E."/>
            <person name="de Vos W.M."/>
            <person name="Barrangou R."/>
            <person name="Klaenhammer T.R."/>
            <person name="Caufield P.W."/>
            <person name="Cui Y."/>
            <person name="Zhang H."/>
            <person name="O'Toole P.W."/>
        </authorList>
    </citation>
    <scope>NUCLEOTIDE SEQUENCE [LARGE SCALE GENOMIC DNA]</scope>
    <source>
        <strain evidence="3 4">DSM 20253</strain>
    </source>
</reference>
<name>A0A0R2D8G5_9LACO</name>
<accession>A0A0R2D8G5</accession>
<dbReference type="Gene3D" id="2.40.100.10">
    <property type="entry name" value="Cyclophilin-like"/>
    <property type="match status" value="1"/>
</dbReference>
<dbReference type="OrthoDB" id="5809921at2"/>
<evidence type="ECO:0000259" key="2">
    <source>
        <dbReference type="Pfam" id="PF19200"/>
    </source>
</evidence>
<dbReference type="EMBL" id="AYYI01000005">
    <property type="protein sequence ID" value="KRM99893.1"/>
    <property type="molecule type" value="Genomic_DNA"/>
</dbReference>
<dbReference type="Pfam" id="PF19200">
    <property type="entry name" value="MupG_N"/>
    <property type="match status" value="1"/>
</dbReference>
<evidence type="ECO:0000259" key="1">
    <source>
        <dbReference type="Pfam" id="PF05913"/>
    </source>
</evidence>
<sequence>MLGISAYLKDFSATYLKQAADAGIQAVFTSLHLPEETPQEFTTGLAQFRQSVHRYDLDIMVDVSRETFKKLGLAQGDFSELAAQGFHTLRLDAGFDEPQLIKQLQATFKVVLNASTIDENFLVRLQRTKVDFSQLIAAHNFYPKPETGLTPAYFQAKNHLFKAWGLQTLAFIPGDGLKRYPFYAGLPTLELQRGWNSYTAYLEMTQRYGVQQVYIGDSQLSPQSLAWIQRFNQEHVVTLPIADADLSQLPQQPLAIRAEESPQLIRVQTKRQPQAIKQTLARPKGTVTCENNLAKRYAGEVEIAKADLPFSPTSNYLGTIPAPYQAILPLLTGKQRVQFVAV</sequence>
<dbReference type="InterPro" id="IPR043894">
    <property type="entry name" value="MupG_C"/>
</dbReference>
<protein>
    <recommendedName>
        <fullName evidence="5">Outer surface protein</fullName>
    </recommendedName>
</protein>
<dbReference type="PANTHER" id="PTHR38435">
    <property type="match status" value="1"/>
</dbReference>
<evidence type="ECO:0000313" key="4">
    <source>
        <dbReference type="Proteomes" id="UP000051638"/>
    </source>
</evidence>
<dbReference type="Pfam" id="PF05913">
    <property type="entry name" value="MupG_C"/>
    <property type="match status" value="1"/>
</dbReference>
<dbReference type="SUPFAM" id="SSF50891">
    <property type="entry name" value="Cyclophilin-like"/>
    <property type="match status" value="1"/>
</dbReference>
<feature type="domain" description="6-phospho-N-acetylmuramidase C-terminal" evidence="1">
    <location>
        <begin position="253"/>
        <end position="339"/>
    </location>
</feature>
<feature type="domain" description="6-phospho-N-acetylmuramidase N-terminal" evidence="2">
    <location>
        <begin position="2"/>
        <end position="226"/>
    </location>
</feature>
<comment type="caution">
    <text evidence="3">The sequence shown here is derived from an EMBL/GenBank/DDBJ whole genome shotgun (WGS) entry which is preliminary data.</text>
</comment>
<dbReference type="Proteomes" id="UP000051638">
    <property type="component" value="Unassembled WGS sequence"/>
</dbReference>
<dbReference type="InterPro" id="IPR008589">
    <property type="entry name" value="MupG"/>
</dbReference>
<dbReference type="InterPro" id="IPR017853">
    <property type="entry name" value="GH"/>
</dbReference>
<dbReference type="InterPro" id="IPR029000">
    <property type="entry name" value="Cyclophilin-like_dom_sf"/>
</dbReference>
<dbReference type="InterPro" id="IPR013785">
    <property type="entry name" value="Aldolase_TIM"/>
</dbReference>
<dbReference type="SUPFAM" id="SSF51445">
    <property type="entry name" value="(Trans)glycosidases"/>
    <property type="match status" value="1"/>
</dbReference>